<protein>
    <submittedName>
        <fullName evidence="10">Lipid kinase</fullName>
        <ecNumber evidence="10">2.7.1.-</ecNumber>
    </submittedName>
</protein>
<dbReference type="InterPro" id="IPR005218">
    <property type="entry name" value="Diacylglycerol/lipid_kinase"/>
</dbReference>
<keyword evidence="7" id="KW-0443">Lipid metabolism</keyword>
<keyword evidence="3 10" id="KW-0808">Transferase</keyword>
<dbReference type="PROSITE" id="PS50146">
    <property type="entry name" value="DAGK"/>
    <property type="match status" value="1"/>
</dbReference>
<dbReference type="SMART" id="SM00046">
    <property type="entry name" value="DAGKc"/>
    <property type="match status" value="1"/>
</dbReference>
<dbReference type="EMBL" id="AEDQ01000017">
    <property type="protein sequence ID" value="EFL44244.1"/>
    <property type="molecule type" value="Genomic_DNA"/>
</dbReference>
<keyword evidence="5 10" id="KW-0418">Kinase</keyword>
<evidence type="ECO:0000256" key="7">
    <source>
        <dbReference type="ARBA" id="ARBA00023209"/>
    </source>
</evidence>
<dbReference type="Pfam" id="PF19279">
    <property type="entry name" value="YegS_C"/>
    <property type="match status" value="1"/>
</dbReference>
<evidence type="ECO:0000313" key="10">
    <source>
        <dbReference type="EMBL" id="EFL44244.1"/>
    </source>
</evidence>
<evidence type="ECO:0000256" key="2">
    <source>
        <dbReference type="ARBA" id="ARBA00005983"/>
    </source>
</evidence>
<keyword evidence="8" id="KW-1208">Phospholipid metabolism</keyword>
<keyword evidence="11" id="KW-1185">Reference proteome</keyword>
<dbReference type="InterPro" id="IPR001206">
    <property type="entry name" value="Diacylglycerol_kinase_cat_dom"/>
</dbReference>
<comment type="cofactor">
    <cofactor evidence="1">
        <name>Mg(2+)</name>
        <dbReference type="ChEBI" id="CHEBI:18420"/>
    </cofactor>
</comment>
<dbReference type="PANTHER" id="PTHR12358:SF54">
    <property type="entry name" value="SPHINGOSINE KINASE RELATED PROTEIN"/>
    <property type="match status" value="1"/>
</dbReference>
<reference evidence="10 11" key="1">
    <citation type="submission" date="2010-08" db="EMBL/GenBank/DDBJ databases">
        <authorList>
            <person name="Durkin A.S."/>
            <person name="Madupu R."/>
            <person name="Torralba M."/>
            <person name="Gillis M."/>
            <person name="Methe B."/>
            <person name="Sutton G."/>
            <person name="Nelson K.E."/>
        </authorList>
    </citation>
    <scope>NUCLEOTIDE SEQUENCE [LARGE SCALE GENOMIC DNA]</scope>
    <source>
        <strain evidence="10 11">PB189-T1-4</strain>
    </source>
</reference>
<dbReference type="EC" id="2.7.1.-" evidence="10"/>
<dbReference type="Gene3D" id="3.40.50.10330">
    <property type="entry name" value="Probable inorganic polyphosphate/atp-NAD kinase, domain 1"/>
    <property type="match status" value="1"/>
</dbReference>
<dbReference type="RefSeq" id="WP_006303954.1">
    <property type="nucleotide sequence ID" value="NZ_AEDQ01000017.1"/>
</dbReference>
<sequence length="319" mass="34187">MPNLQLGKTLVIANPTSHSGRGKKAAARVQRFFQSYTAVCPAVELVLTKAPLDAYNLARTASSYDTIIALGGDGVIHEVVNGLMDIPADKRPYLAIVAMGSGNDFARTLGATFNNPDVSLAEIFSGHRKQFDLGKITNEAGKTAYFMETLSFGLDAAISVDTTIRRAHNDKQHGSALFTTSGLKIMSAGHTGYPCVLTLSDGTTFTLPCFVLVANMGPTYGGGFQICPQANPTDGKLSLCFNTKKPSIPKLLALFGLAKLGKHIHSRIIQTCDTNSFHVEFTDHDVPCQIDGEVFNGYACDVSCVPAALKVIVPARCRW</sequence>
<evidence type="ECO:0000256" key="1">
    <source>
        <dbReference type="ARBA" id="ARBA00001946"/>
    </source>
</evidence>
<evidence type="ECO:0000256" key="5">
    <source>
        <dbReference type="ARBA" id="ARBA00022777"/>
    </source>
</evidence>
<accession>A0ABN0B0D7</accession>
<dbReference type="InterPro" id="IPR045540">
    <property type="entry name" value="YegS/DAGK_C"/>
</dbReference>
<organism evidence="10 11">
    <name type="scientific">Fannyhessea vaginae PB189-T1-4</name>
    <dbReference type="NCBI Taxonomy" id="866774"/>
    <lineage>
        <taxon>Bacteria</taxon>
        <taxon>Bacillati</taxon>
        <taxon>Actinomycetota</taxon>
        <taxon>Coriobacteriia</taxon>
        <taxon>Coriobacteriales</taxon>
        <taxon>Atopobiaceae</taxon>
        <taxon>Fannyhessea</taxon>
    </lineage>
</organism>
<dbReference type="SUPFAM" id="SSF111331">
    <property type="entry name" value="NAD kinase/diacylglycerol kinase-like"/>
    <property type="match status" value="1"/>
</dbReference>
<keyword evidence="7" id="KW-0444">Lipid biosynthesis</keyword>
<comment type="caution">
    <text evidence="10">The sequence shown here is derived from an EMBL/GenBank/DDBJ whole genome shotgun (WGS) entry which is preliminary data.</text>
</comment>
<evidence type="ECO:0000313" key="11">
    <source>
        <dbReference type="Proteomes" id="UP000004431"/>
    </source>
</evidence>
<dbReference type="InterPro" id="IPR050187">
    <property type="entry name" value="Lipid_Phosphate_FormReg"/>
</dbReference>
<keyword evidence="4" id="KW-0547">Nucleotide-binding</keyword>
<dbReference type="InterPro" id="IPR017438">
    <property type="entry name" value="ATP-NAD_kinase_N"/>
</dbReference>
<evidence type="ECO:0000256" key="4">
    <source>
        <dbReference type="ARBA" id="ARBA00022741"/>
    </source>
</evidence>
<dbReference type="GO" id="GO:0016301">
    <property type="term" value="F:kinase activity"/>
    <property type="evidence" value="ECO:0007669"/>
    <property type="project" value="UniProtKB-KW"/>
</dbReference>
<feature type="domain" description="DAGKc" evidence="9">
    <location>
        <begin position="4"/>
        <end position="140"/>
    </location>
</feature>
<dbReference type="Gene3D" id="2.60.200.40">
    <property type="match status" value="1"/>
</dbReference>
<keyword evidence="7" id="KW-0594">Phospholipid biosynthesis</keyword>
<gene>
    <name evidence="10" type="ORF">HMPREF9248_0999</name>
</gene>
<evidence type="ECO:0000256" key="8">
    <source>
        <dbReference type="ARBA" id="ARBA00023264"/>
    </source>
</evidence>
<dbReference type="NCBIfam" id="TIGR00147">
    <property type="entry name" value="YegS/Rv2252/BmrU family lipid kinase"/>
    <property type="match status" value="1"/>
</dbReference>
<dbReference type="PANTHER" id="PTHR12358">
    <property type="entry name" value="SPHINGOSINE KINASE"/>
    <property type="match status" value="1"/>
</dbReference>
<proteinExistence type="inferred from homology"/>
<keyword evidence="6" id="KW-0067">ATP-binding</keyword>
<evidence type="ECO:0000256" key="3">
    <source>
        <dbReference type="ARBA" id="ARBA00022679"/>
    </source>
</evidence>
<dbReference type="InterPro" id="IPR016064">
    <property type="entry name" value="NAD/diacylglycerol_kinase_sf"/>
</dbReference>
<evidence type="ECO:0000256" key="6">
    <source>
        <dbReference type="ARBA" id="ARBA00022840"/>
    </source>
</evidence>
<dbReference type="Pfam" id="PF00781">
    <property type="entry name" value="DAGK_cat"/>
    <property type="match status" value="1"/>
</dbReference>
<dbReference type="Proteomes" id="UP000004431">
    <property type="component" value="Unassembled WGS sequence"/>
</dbReference>
<name>A0ABN0B0D7_9ACTN</name>
<comment type="similarity">
    <text evidence="2">Belongs to the diacylglycerol/lipid kinase family.</text>
</comment>
<evidence type="ECO:0000259" key="9">
    <source>
        <dbReference type="PROSITE" id="PS50146"/>
    </source>
</evidence>